<dbReference type="InterPro" id="IPR000700">
    <property type="entry name" value="PAS-assoc_C"/>
</dbReference>
<protein>
    <recommendedName>
        <fullName evidence="2">histidine kinase</fullName>
        <ecNumber evidence="2">2.7.13.3</ecNumber>
    </recommendedName>
</protein>
<keyword evidence="3" id="KW-0597">Phosphoprotein</keyword>
<feature type="domain" description="PAS" evidence="9">
    <location>
        <begin position="424"/>
        <end position="496"/>
    </location>
</feature>
<dbReference type="SMART" id="SM00388">
    <property type="entry name" value="HisKA"/>
    <property type="match status" value="1"/>
</dbReference>
<dbReference type="PROSITE" id="PS50109">
    <property type="entry name" value="HIS_KIN"/>
    <property type="match status" value="1"/>
</dbReference>
<keyword evidence="4" id="KW-0808">Transferase</keyword>
<feature type="domain" description="PAS" evidence="9">
    <location>
        <begin position="162"/>
        <end position="221"/>
    </location>
</feature>
<evidence type="ECO:0000313" key="12">
    <source>
        <dbReference type="Proteomes" id="UP001301388"/>
    </source>
</evidence>
<dbReference type="Gene3D" id="1.10.287.130">
    <property type="match status" value="1"/>
</dbReference>
<dbReference type="RefSeq" id="WP_323262001.1">
    <property type="nucleotide sequence ID" value="NZ_JAYGIE010000075.1"/>
</dbReference>
<evidence type="ECO:0000259" key="10">
    <source>
        <dbReference type="PROSITE" id="PS50113"/>
    </source>
</evidence>
<evidence type="ECO:0000256" key="5">
    <source>
        <dbReference type="ARBA" id="ARBA00022777"/>
    </source>
</evidence>
<dbReference type="InterPro" id="IPR005467">
    <property type="entry name" value="His_kinase_dom"/>
</dbReference>
<keyword evidence="6" id="KW-0902">Two-component regulatory system</keyword>
<dbReference type="Gene3D" id="3.30.565.10">
    <property type="entry name" value="Histidine kinase-like ATPase, C-terminal domain"/>
    <property type="match status" value="1"/>
</dbReference>
<evidence type="ECO:0000313" key="11">
    <source>
        <dbReference type="EMBL" id="MEA5478526.1"/>
    </source>
</evidence>
<proteinExistence type="predicted"/>
<evidence type="ECO:0000259" key="8">
    <source>
        <dbReference type="PROSITE" id="PS50109"/>
    </source>
</evidence>
<evidence type="ECO:0000256" key="3">
    <source>
        <dbReference type="ARBA" id="ARBA00022553"/>
    </source>
</evidence>
<feature type="domain" description="Histidine kinase" evidence="8">
    <location>
        <begin position="697"/>
        <end position="908"/>
    </location>
</feature>
<name>A0ABU5TJR1_9CYAN</name>
<dbReference type="Gene3D" id="3.30.450.20">
    <property type="entry name" value="PAS domain"/>
    <property type="match status" value="5"/>
</dbReference>
<dbReference type="InterPro" id="IPR003661">
    <property type="entry name" value="HisK_dim/P_dom"/>
</dbReference>
<keyword evidence="12" id="KW-1185">Reference proteome</keyword>
<dbReference type="PRINTS" id="PR00344">
    <property type="entry name" value="BCTRLSENSOR"/>
</dbReference>
<evidence type="ECO:0000256" key="2">
    <source>
        <dbReference type="ARBA" id="ARBA00012438"/>
    </source>
</evidence>
<dbReference type="InterPro" id="IPR003594">
    <property type="entry name" value="HATPase_dom"/>
</dbReference>
<reference evidence="11 12" key="1">
    <citation type="submission" date="2023-12" db="EMBL/GenBank/DDBJ databases">
        <title>Baltic Sea Cyanobacteria.</title>
        <authorList>
            <person name="Delbaje E."/>
            <person name="Fewer D.P."/>
            <person name="Shishido T.K."/>
        </authorList>
    </citation>
    <scope>NUCLEOTIDE SEQUENCE [LARGE SCALE GENOMIC DNA]</scope>
    <source>
        <strain evidence="11 12">UHCC 0370</strain>
    </source>
</reference>
<evidence type="ECO:0000256" key="1">
    <source>
        <dbReference type="ARBA" id="ARBA00000085"/>
    </source>
</evidence>
<dbReference type="NCBIfam" id="TIGR00229">
    <property type="entry name" value="sensory_box"/>
    <property type="match status" value="3"/>
</dbReference>
<dbReference type="Pfam" id="PF08447">
    <property type="entry name" value="PAS_3"/>
    <property type="match status" value="4"/>
</dbReference>
<feature type="domain" description="PAC" evidence="10">
    <location>
        <begin position="499"/>
        <end position="551"/>
    </location>
</feature>
<dbReference type="PROSITE" id="PS50112">
    <property type="entry name" value="PAS"/>
    <property type="match status" value="2"/>
</dbReference>
<dbReference type="SMART" id="SM00091">
    <property type="entry name" value="PAS"/>
    <property type="match status" value="3"/>
</dbReference>
<dbReference type="SUPFAM" id="SSF47384">
    <property type="entry name" value="Homodimeric domain of signal transducing histidine kinase"/>
    <property type="match status" value="1"/>
</dbReference>
<dbReference type="SMART" id="SM00086">
    <property type="entry name" value="PAC"/>
    <property type="match status" value="5"/>
</dbReference>
<dbReference type="InterPro" id="IPR004358">
    <property type="entry name" value="Sig_transdc_His_kin-like_C"/>
</dbReference>
<evidence type="ECO:0000256" key="7">
    <source>
        <dbReference type="SAM" id="Coils"/>
    </source>
</evidence>
<dbReference type="InterPro" id="IPR035965">
    <property type="entry name" value="PAS-like_dom_sf"/>
</dbReference>
<dbReference type="SMART" id="SM00387">
    <property type="entry name" value="HATPase_c"/>
    <property type="match status" value="1"/>
</dbReference>
<dbReference type="InterPro" id="IPR036097">
    <property type="entry name" value="HisK_dim/P_sf"/>
</dbReference>
<feature type="coiled-coil region" evidence="7">
    <location>
        <begin position="278"/>
        <end position="309"/>
    </location>
</feature>
<dbReference type="CDD" id="cd00130">
    <property type="entry name" value="PAS"/>
    <property type="match status" value="4"/>
</dbReference>
<comment type="catalytic activity">
    <reaction evidence="1">
        <text>ATP + protein L-histidine = ADP + protein N-phospho-L-histidine.</text>
        <dbReference type="EC" id="2.7.13.3"/>
    </reaction>
</comment>
<dbReference type="EMBL" id="JAYGIE010000075">
    <property type="protein sequence ID" value="MEA5478526.1"/>
    <property type="molecule type" value="Genomic_DNA"/>
</dbReference>
<accession>A0ABU5TJR1</accession>
<dbReference type="CDD" id="cd00082">
    <property type="entry name" value="HisKA"/>
    <property type="match status" value="1"/>
</dbReference>
<evidence type="ECO:0000256" key="6">
    <source>
        <dbReference type="ARBA" id="ARBA00023012"/>
    </source>
</evidence>
<keyword evidence="5" id="KW-0418">Kinase</keyword>
<dbReference type="Pfam" id="PF00512">
    <property type="entry name" value="HisKA"/>
    <property type="match status" value="1"/>
</dbReference>
<dbReference type="PANTHER" id="PTHR43304">
    <property type="entry name" value="PHYTOCHROME-LIKE PROTEIN CPH1"/>
    <property type="match status" value="1"/>
</dbReference>
<dbReference type="InterPro" id="IPR000014">
    <property type="entry name" value="PAS"/>
</dbReference>
<keyword evidence="7" id="KW-0175">Coiled coil</keyword>
<dbReference type="InterPro" id="IPR036890">
    <property type="entry name" value="HATPase_C_sf"/>
</dbReference>
<dbReference type="PROSITE" id="PS50113">
    <property type="entry name" value="PAC"/>
    <property type="match status" value="2"/>
</dbReference>
<gene>
    <name evidence="11" type="ORF">VB774_12935</name>
</gene>
<feature type="domain" description="PAC" evidence="10">
    <location>
        <begin position="627"/>
        <end position="679"/>
    </location>
</feature>
<evidence type="ECO:0000256" key="4">
    <source>
        <dbReference type="ARBA" id="ARBA00022679"/>
    </source>
</evidence>
<organism evidence="11 12">
    <name type="scientific">Pseudanabaena galeata UHCC 0370</name>
    <dbReference type="NCBI Taxonomy" id="3110310"/>
    <lineage>
        <taxon>Bacteria</taxon>
        <taxon>Bacillati</taxon>
        <taxon>Cyanobacteriota</taxon>
        <taxon>Cyanophyceae</taxon>
        <taxon>Pseudanabaenales</taxon>
        <taxon>Pseudanabaenaceae</taxon>
        <taxon>Pseudanabaena</taxon>
    </lineage>
</organism>
<dbReference type="Gene3D" id="2.10.70.100">
    <property type="match status" value="2"/>
</dbReference>
<dbReference type="SUPFAM" id="SSF55874">
    <property type="entry name" value="ATPase domain of HSP90 chaperone/DNA topoisomerase II/histidine kinase"/>
    <property type="match status" value="1"/>
</dbReference>
<dbReference type="InterPro" id="IPR001610">
    <property type="entry name" value="PAC"/>
</dbReference>
<dbReference type="PANTHER" id="PTHR43304:SF1">
    <property type="entry name" value="PAC DOMAIN-CONTAINING PROTEIN"/>
    <property type="match status" value="1"/>
</dbReference>
<comment type="caution">
    <text evidence="11">The sequence shown here is derived from an EMBL/GenBank/DDBJ whole genome shotgun (WGS) entry which is preliminary data.</text>
</comment>
<dbReference type="InterPro" id="IPR052162">
    <property type="entry name" value="Sensor_kinase/Photoreceptor"/>
</dbReference>
<dbReference type="SUPFAM" id="SSF55785">
    <property type="entry name" value="PYP-like sensor domain (PAS domain)"/>
    <property type="match status" value="5"/>
</dbReference>
<dbReference type="Proteomes" id="UP001301388">
    <property type="component" value="Unassembled WGS sequence"/>
</dbReference>
<sequence length="908" mass="103071">MRQAQEFIDRPDNLLAEIMDSFDDLIWSLALPNLTALYFNAAAAKIYQCSCNDLLDNGYLWLDLIAIDDQPKMQQAIAQAQQTGSSQLTYRIQPLNGEVRYLSARLKIFKDASGLPIRLDAIAQEISAMGDRQNSDYAIQDLTNNLQQTNKKLYVEGVIFQSESNYRQIVEQQSDLILRSLADTTITFANEALCRMLGGHLEDLIGKRWIDFADPDDLQNVLYGLSTLCPAQSSFIAINRDRRANNQIGWTQWINQGIFNAQGELVEIQSVGRDITTLKLSELALKQLNEELEMRIEQRTADLRESEARKLAIIHALPDLLLLLKPDGTCVQCIMPSTDDKSKYVPIKHHISEVLSPETLAAQLQLYEKAIATREVQIYDQQLTKFGKTVYEEVRIAPYCEDELLVIVRDVTDRQIIEQQLQNVTDRLTLALKSAAIGIWEWDIVNNSLFWDERTYELYGINPDQAADAYLAWASRVHPSDRPLTEAAVQKALNGEQDYEPEFRIVLPDGNLRYLKAFALVQRNDQGEPQRLIGINLDITAQKLAEEQLIKSDTHLKTAQRIGKLGSWEYEINTGKITWSDEVFRIYGIEPSPHPPSYDQLQRYIHPDDWEHFDNTVQTAVQLQQSYDLEHRIIQPNGSLIYVLARGEMIYDSSGQLTRIIGTAMDVTAQKLSEAKIIQTANQLANTNRELESFSYSVSHDLRAPLRHMHGFVNALQQRLKTHEALNDPKVAHYLQVIESSSQKMAHLIDGLLTLSRYGRRPLEATEISIRALVDEAIEILCTDPHHNPLAKFAIGDLPTTVGDPTLLQQVFHNLISNALKFSRNQPQPLIQIDSLPDQTIRIKDNGVGFQMEYADKLFGAFQRLHNEREFEGTGIGLAIVQRIVQRHGGSIWAEGYPDQGATFFIKL</sequence>
<dbReference type="EC" id="2.7.13.3" evidence="2"/>
<evidence type="ECO:0000259" key="9">
    <source>
        <dbReference type="PROSITE" id="PS50112"/>
    </source>
</evidence>
<dbReference type="Pfam" id="PF02518">
    <property type="entry name" value="HATPase_c"/>
    <property type="match status" value="1"/>
</dbReference>
<dbReference type="InterPro" id="IPR013655">
    <property type="entry name" value="PAS_fold_3"/>
</dbReference>